<evidence type="ECO:0000313" key="3">
    <source>
        <dbReference type="EMBL" id="MFC0525348.1"/>
    </source>
</evidence>
<feature type="domain" description="NAD-dependent epimerase/dehydratase" evidence="2">
    <location>
        <begin position="7"/>
        <end position="226"/>
    </location>
</feature>
<comment type="similarity">
    <text evidence="1">Belongs to the NAD(P)-dependent epimerase/dehydratase family.</text>
</comment>
<dbReference type="EMBL" id="JBHLTP010000013">
    <property type="protein sequence ID" value="MFC0525348.1"/>
    <property type="molecule type" value="Genomic_DNA"/>
</dbReference>
<dbReference type="SUPFAM" id="SSF51735">
    <property type="entry name" value="NAD(P)-binding Rossmann-fold domains"/>
    <property type="match status" value="1"/>
</dbReference>
<reference evidence="3 4" key="1">
    <citation type="submission" date="2024-09" db="EMBL/GenBank/DDBJ databases">
        <authorList>
            <person name="Sun Q."/>
            <person name="Mori K."/>
        </authorList>
    </citation>
    <scope>NUCLEOTIDE SEQUENCE [LARGE SCALE GENOMIC DNA]</scope>
    <source>
        <strain evidence="3 4">NCAIM B.02529</strain>
    </source>
</reference>
<gene>
    <name evidence="3" type="ORF">ACFFGV_17330</name>
</gene>
<name>A0ABV6LSY3_9BACI</name>
<dbReference type="Gene3D" id="3.40.50.720">
    <property type="entry name" value="NAD(P)-binding Rossmann-like Domain"/>
    <property type="match status" value="1"/>
</dbReference>
<dbReference type="InterPro" id="IPR001509">
    <property type="entry name" value="Epimerase_deHydtase"/>
</dbReference>
<comment type="caution">
    <text evidence="3">The sequence shown here is derived from an EMBL/GenBank/DDBJ whole genome shotgun (WGS) entry which is preliminary data.</text>
</comment>
<accession>A0ABV6LSY3</accession>
<proteinExistence type="inferred from homology"/>
<dbReference type="InterPro" id="IPR036291">
    <property type="entry name" value="NAD(P)-bd_dom_sf"/>
</dbReference>
<dbReference type="Proteomes" id="UP001589836">
    <property type="component" value="Unassembled WGS sequence"/>
</dbReference>
<keyword evidence="4" id="KW-1185">Reference proteome</keyword>
<dbReference type="PANTHER" id="PTHR43000">
    <property type="entry name" value="DTDP-D-GLUCOSE 4,6-DEHYDRATASE-RELATED"/>
    <property type="match status" value="1"/>
</dbReference>
<protein>
    <submittedName>
        <fullName evidence="3">NAD-dependent epimerase/dehydratase family protein</fullName>
    </submittedName>
</protein>
<organism evidence="3 4">
    <name type="scientific">Pontibacillus salicampi</name>
    <dbReference type="NCBI Taxonomy" id="1449801"/>
    <lineage>
        <taxon>Bacteria</taxon>
        <taxon>Bacillati</taxon>
        <taxon>Bacillota</taxon>
        <taxon>Bacilli</taxon>
        <taxon>Bacillales</taxon>
        <taxon>Bacillaceae</taxon>
        <taxon>Pontibacillus</taxon>
    </lineage>
</organism>
<dbReference type="RefSeq" id="WP_377350516.1">
    <property type="nucleotide sequence ID" value="NZ_JBHLTP010000013.1"/>
</dbReference>
<dbReference type="Gene3D" id="3.90.25.10">
    <property type="entry name" value="UDP-galactose 4-epimerase, domain 1"/>
    <property type="match status" value="1"/>
</dbReference>
<evidence type="ECO:0000313" key="4">
    <source>
        <dbReference type="Proteomes" id="UP001589836"/>
    </source>
</evidence>
<evidence type="ECO:0000256" key="1">
    <source>
        <dbReference type="ARBA" id="ARBA00007637"/>
    </source>
</evidence>
<sequence>MTTRKKVLITGASGYTGQHAIKEFEQHGYEVIPVSRTPRAAPFIQCDVTKRDEVEALLQSVQPDMIVHLACLNHAGASWSDPVEFMETNALSTLYVVEAVRTYVPTCQVLLVGSMLQRNPTLFPILHPYGFSKSIQEQIGAAWEELYQLSIYFVNTTNLLGPGAGAGITAIIGRRVAAAEANGEENVTFDLDNGLKMLDLLDVRDAVRAYRQVLESGESGIVYEIGTGQHMTMEHVVSEFDKASKVNVRANFSLYQYEVGKMPDIGRTEALGWGSTYTLEHSIQDILHYYRKGEGI</sequence>
<dbReference type="Pfam" id="PF01370">
    <property type="entry name" value="Epimerase"/>
    <property type="match status" value="1"/>
</dbReference>
<evidence type="ECO:0000259" key="2">
    <source>
        <dbReference type="Pfam" id="PF01370"/>
    </source>
</evidence>